<gene>
    <name evidence="7" type="ORF">F4553_002027</name>
</gene>
<comment type="caution">
    <text evidence="7">The sequence shown here is derived from an EMBL/GenBank/DDBJ whole genome shotgun (WGS) entry which is preliminary data.</text>
</comment>
<dbReference type="Proteomes" id="UP000587527">
    <property type="component" value="Unassembled WGS sequence"/>
</dbReference>
<dbReference type="Gene3D" id="1.25.40.10">
    <property type="entry name" value="Tetratricopeptide repeat domain"/>
    <property type="match status" value="1"/>
</dbReference>
<protein>
    <submittedName>
        <fullName evidence="7">DNA-binding SARP family transcriptional activator</fullName>
    </submittedName>
</protein>
<dbReference type="InterPro" id="IPR051677">
    <property type="entry name" value="AfsR-DnrI-RedD_regulator"/>
</dbReference>
<evidence type="ECO:0000256" key="3">
    <source>
        <dbReference type="ARBA" id="ARBA00023125"/>
    </source>
</evidence>
<dbReference type="InterPro" id="IPR011990">
    <property type="entry name" value="TPR-like_helical_dom_sf"/>
</dbReference>
<dbReference type="GO" id="GO:0000160">
    <property type="term" value="P:phosphorelay signal transduction system"/>
    <property type="evidence" value="ECO:0007669"/>
    <property type="project" value="InterPro"/>
</dbReference>
<dbReference type="GO" id="GO:0003677">
    <property type="term" value="F:DNA binding"/>
    <property type="evidence" value="ECO:0007669"/>
    <property type="project" value="UniProtKB-UniRule"/>
</dbReference>
<dbReference type="GO" id="GO:0006355">
    <property type="term" value="P:regulation of DNA-templated transcription"/>
    <property type="evidence" value="ECO:0007669"/>
    <property type="project" value="InterPro"/>
</dbReference>
<evidence type="ECO:0000313" key="7">
    <source>
        <dbReference type="EMBL" id="MBB5868648.1"/>
    </source>
</evidence>
<keyword evidence="2" id="KW-0805">Transcription regulation</keyword>
<comment type="similarity">
    <text evidence="1">Belongs to the AfsR/DnrI/RedD regulatory family.</text>
</comment>
<dbReference type="Gene3D" id="1.10.10.10">
    <property type="entry name" value="Winged helix-like DNA-binding domain superfamily/Winged helix DNA-binding domain"/>
    <property type="match status" value="1"/>
</dbReference>
<dbReference type="PROSITE" id="PS51755">
    <property type="entry name" value="OMPR_PHOB"/>
    <property type="match status" value="1"/>
</dbReference>
<dbReference type="AlphaFoldDB" id="A0A841BMP1"/>
<name>A0A841BMP1_9ACTN</name>
<evidence type="ECO:0000256" key="4">
    <source>
        <dbReference type="ARBA" id="ARBA00023163"/>
    </source>
</evidence>
<dbReference type="InterPro" id="IPR016032">
    <property type="entry name" value="Sig_transdc_resp-reg_C-effctor"/>
</dbReference>
<dbReference type="SUPFAM" id="SSF46894">
    <property type="entry name" value="C-terminal effector domain of the bipartite response regulators"/>
    <property type="match status" value="1"/>
</dbReference>
<evidence type="ECO:0000256" key="2">
    <source>
        <dbReference type="ARBA" id="ARBA00023015"/>
    </source>
</evidence>
<keyword evidence="3 5" id="KW-0238">DNA-binding</keyword>
<keyword evidence="4" id="KW-0804">Transcription</keyword>
<accession>A0A841BMP1</accession>
<reference evidence="7 8" key="1">
    <citation type="submission" date="2020-08" db="EMBL/GenBank/DDBJ databases">
        <title>Sequencing the genomes of 1000 actinobacteria strains.</title>
        <authorList>
            <person name="Klenk H.-P."/>
        </authorList>
    </citation>
    <scope>NUCLEOTIDE SEQUENCE [LARGE SCALE GENOMIC DNA]</scope>
    <source>
        <strain evidence="7 8">DSM 45362</strain>
    </source>
</reference>
<proteinExistence type="inferred from homology"/>
<evidence type="ECO:0000259" key="6">
    <source>
        <dbReference type="PROSITE" id="PS51755"/>
    </source>
</evidence>
<dbReference type="InterPro" id="IPR005158">
    <property type="entry name" value="BTAD"/>
</dbReference>
<dbReference type="Pfam" id="PF03704">
    <property type="entry name" value="BTAD"/>
    <property type="match status" value="1"/>
</dbReference>
<dbReference type="InterPro" id="IPR036388">
    <property type="entry name" value="WH-like_DNA-bd_sf"/>
</dbReference>
<dbReference type="SUPFAM" id="SSF48452">
    <property type="entry name" value="TPR-like"/>
    <property type="match status" value="1"/>
</dbReference>
<dbReference type="CDD" id="cd15831">
    <property type="entry name" value="BTAD"/>
    <property type="match status" value="1"/>
</dbReference>
<dbReference type="RefSeq" id="WP_184834732.1">
    <property type="nucleotide sequence ID" value="NZ_JACHMN010000002.1"/>
</dbReference>
<dbReference type="SMART" id="SM01043">
    <property type="entry name" value="BTAD"/>
    <property type="match status" value="1"/>
</dbReference>
<sequence length="289" mass="31591">MTTFRVLGPLAAHRDGTAVPLAPSLRRLLAVFLSRPNRPIPGPALVEELWAGRTPANAHKVMQVYVHRLRRTLVDESLIGHGASGYVLRVAEGDLDSLRFGAMVERAEVAFRRGELAKAAELLAGGLALWSGDPFADARDTPAVEDESRRLIEARVRAHEIHGDVLLALGRHVEAVTDLVALTRSLPMRERLRGQAMLALHRCGRRAEALELFRECRATLAEQLGIEPGAELQILHRAILRGDPVFGGRVAAPPRNVWQHGADRRGGGQVARWEAAAPPAKRGFLRRAG</sequence>
<dbReference type="Pfam" id="PF00486">
    <property type="entry name" value="Trans_reg_C"/>
    <property type="match status" value="1"/>
</dbReference>
<dbReference type="SMART" id="SM00862">
    <property type="entry name" value="Trans_reg_C"/>
    <property type="match status" value="1"/>
</dbReference>
<feature type="DNA-binding region" description="OmpR/PhoB-type" evidence="5">
    <location>
        <begin position="1"/>
        <end position="90"/>
    </location>
</feature>
<feature type="domain" description="OmpR/PhoB-type" evidence="6">
    <location>
        <begin position="1"/>
        <end position="90"/>
    </location>
</feature>
<evidence type="ECO:0000313" key="8">
    <source>
        <dbReference type="Proteomes" id="UP000587527"/>
    </source>
</evidence>
<organism evidence="7 8">
    <name type="scientific">Allocatelliglobosispora scoriae</name>
    <dbReference type="NCBI Taxonomy" id="643052"/>
    <lineage>
        <taxon>Bacteria</taxon>
        <taxon>Bacillati</taxon>
        <taxon>Actinomycetota</taxon>
        <taxon>Actinomycetes</taxon>
        <taxon>Micromonosporales</taxon>
        <taxon>Micromonosporaceae</taxon>
        <taxon>Allocatelliglobosispora</taxon>
    </lineage>
</organism>
<dbReference type="InterPro" id="IPR001867">
    <property type="entry name" value="OmpR/PhoB-type_DNA-bd"/>
</dbReference>
<dbReference type="PANTHER" id="PTHR35807:SF1">
    <property type="entry name" value="TRANSCRIPTIONAL REGULATOR REDD"/>
    <property type="match status" value="1"/>
</dbReference>
<keyword evidence="8" id="KW-1185">Reference proteome</keyword>
<dbReference type="PANTHER" id="PTHR35807">
    <property type="entry name" value="TRANSCRIPTIONAL REGULATOR REDD-RELATED"/>
    <property type="match status" value="1"/>
</dbReference>
<dbReference type="EMBL" id="JACHMN010000002">
    <property type="protein sequence ID" value="MBB5868648.1"/>
    <property type="molecule type" value="Genomic_DNA"/>
</dbReference>
<evidence type="ECO:0000256" key="1">
    <source>
        <dbReference type="ARBA" id="ARBA00005820"/>
    </source>
</evidence>
<evidence type="ECO:0000256" key="5">
    <source>
        <dbReference type="PROSITE-ProRule" id="PRU01091"/>
    </source>
</evidence>